<dbReference type="InterPro" id="IPR028055">
    <property type="entry name" value="YidC/Oxa/ALB_C"/>
</dbReference>
<organism evidence="4 5">
    <name type="scientific">candidate division WWE3 bacterium CG22_combo_CG10-13_8_21_14_all_39_12</name>
    <dbReference type="NCBI Taxonomy" id="1975094"/>
    <lineage>
        <taxon>Bacteria</taxon>
        <taxon>Katanobacteria</taxon>
    </lineage>
</organism>
<evidence type="ECO:0000256" key="1">
    <source>
        <dbReference type="RuleBase" id="RU003945"/>
    </source>
</evidence>
<dbReference type="EMBL" id="PCSU01000012">
    <property type="protein sequence ID" value="PIP56854.1"/>
    <property type="molecule type" value="Genomic_DNA"/>
</dbReference>
<dbReference type="Pfam" id="PF02096">
    <property type="entry name" value="60KD_IMP"/>
    <property type="match status" value="1"/>
</dbReference>
<accession>A0A2H0BGV2</accession>
<dbReference type="GO" id="GO:0016020">
    <property type="term" value="C:membrane"/>
    <property type="evidence" value="ECO:0007669"/>
    <property type="project" value="UniProtKB-SubCell"/>
</dbReference>
<name>A0A2H0BGV2_UNCKA</name>
<gene>
    <name evidence="4" type="ORF">COX05_00965</name>
</gene>
<feature type="transmembrane region" description="Helical" evidence="2">
    <location>
        <begin position="34"/>
        <end position="53"/>
    </location>
</feature>
<keyword evidence="1 2" id="KW-0812">Transmembrane</keyword>
<feature type="transmembrane region" description="Helical" evidence="2">
    <location>
        <begin position="5"/>
        <end position="22"/>
    </location>
</feature>
<feature type="transmembrane region" description="Helical" evidence="2">
    <location>
        <begin position="188"/>
        <end position="205"/>
    </location>
</feature>
<keyword evidence="2" id="KW-0472">Membrane</keyword>
<evidence type="ECO:0000259" key="3">
    <source>
        <dbReference type="Pfam" id="PF02096"/>
    </source>
</evidence>
<feature type="transmembrane region" description="Helical" evidence="2">
    <location>
        <begin position="158"/>
        <end position="176"/>
    </location>
</feature>
<sequence length="241" mass="27685">MIELIIAIFYQPFLNALVYMYYLLGKVMENPDMGLAVILFTLLIRVLLLPLAIKSTESEEERRKIGTDYAEIEERYATSEPLKFQELKKKLVTINKSTVVFEGINIGIQLAIAVILWFVFSNGLTGEGLHLLYDWMPEIEQPFNLMFMGTIDLTHPNVMLNLLSAALLFVVETLNITFSPIPPTRRDYLVQFLLPTATFIYLYTMPAGKKLFVITTLIVSIIFIFVREIKHISNLAQEKKR</sequence>
<keyword evidence="2" id="KW-1133">Transmembrane helix</keyword>
<dbReference type="Proteomes" id="UP000228495">
    <property type="component" value="Unassembled WGS sequence"/>
</dbReference>
<comment type="caution">
    <text evidence="4">The sequence shown here is derived from an EMBL/GenBank/DDBJ whole genome shotgun (WGS) entry which is preliminary data.</text>
</comment>
<protein>
    <recommendedName>
        <fullName evidence="3">Membrane insertase YidC/Oxa/ALB C-terminal domain-containing protein</fullName>
    </recommendedName>
</protein>
<comment type="subcellular location">
    <subcellularLocation>
        <location evidence="1">Membrane</location>
        <topology evidence="1">Multi-pass membrane protein</topology>
    </subcellularLocation>
</comment>
<evidence type="ECO:0000256" key="2">
    <source>
        <dbReference type="SAM" id="Phobius"/>
    </source>
</evidence>
<evidence type="ECO:0000313" key="5">
    <source>
        <dbReference type="Proteomes" id="UP000228495"/>
    </source>
</evidence>
<proteinExistence type="inferred from homology"/>
<comment type="similarity">
    <text evidence="1">Belongs to the OXA1/ALB3/YidC family.</text>
</comment>
<reference evidence="4 5" key="1">
    <citation type="submission" date="2017-09" db="EMBL/GenBank/DDBJ databases">
        <title>Depth-based differentiation of microbial function through sediment-hosted aquifers and enrichment of novel symbionts in the deep terrestrial subsurface.</title>
        <authorList>
            <person name="Probst A.J."/>
            <person name="Ladd B."/>
            <person name="Jarett J.K."/>
            <person name="Geller-Mcgrath D.E."/>
            <person name="Sieber C.M."/>
            <person name="Emerson J.B."/>
            <person name="Anantharaman K."/>
            <person name="Thomas B.C."/>
            <person name="Malmstrom R."/>
            <person name="Stieglmeier M."/>
            <person name="Klingl A."/>
            <person name="Woyke T."/>
            <person name="Ryan C.M."/>
            <person name="Banfield J.F."/>
        </authorList>
    </citation>
    <scope>NUCLEOTIDE SEQUENCE [LARGE SCALE GENOMIC DNA]</scope>
    <source>
        <strain evidence="4">CG22_combo_CG10-13_8_21_14_all_39_12</strain>
    </source>
</reference>
<dbReference type="AlphaFoldDB" id="A0A2H0BGV2"/>
<feature type="transmembrane region" description="Helical" evidence="2">
    <location>
        <begin position="99"/>
        <end position="120"/>
    </location>
</feature>
<feature type="domain" description="Membrane insertase YidC/Oxa/ALB C-terminal" evidence="3">
    <location>
        <begin position="33"/>
        <end position="223"/>
    </location>
</feature>
<feature type="transmembrane region" description="Helical" evidence="2">
    <location>
        <begin position="211"/>
        <end position="229"/>
    </location>
</feature>
<evidence type="ECO:0000313" key="4">
    <source>
        <dbReference type="EMBL" id="PIP56854.1"/>
    </source>
</evidence>